<keyword evidence="2" id="KW-1185">Reference proteome</keyword>
<sequence>MSILFSNVHFYSVVGKNIILNVLNHSLQAPFIVNFMQSFSQFLYKEGSNDIDILSRNNLDMIEFTILMYIVL</sequence>
<dbReference type="Proteomes" id="UP000422822">
    <property type="component" value="Chromosome"/>
</dbReference>
<evidence type="ECO:0000313" key="1">
    <source>
        <dbReference type="EMBL" id="QGR03119.1"/>
    </source>
</evidence>
<evidence type="ECO:0000313" key="2">
    <source>
        <dbReference type="Proteomes" id="UP000422822"/>
    </source>
</evidence>
<proteinExistence type="predicted"/>
<organism evidence="1 2">
    <name type="scientific">Ehrlichia ruminantium</name>
    <name type="common">heartwater rickettsia</name>
    <name type="synonym">Cowdria ruminantium</name>
    <dbReference type="NCBI Taxonomy" id="779"/>
    <lineage>
        <taxon>Bacteria</taxon>
        <taxon>Pseudomonadati</taxon>
        <taxon>Pseudomonadota</taxon>
        <taxon>Alphaproteobacteria</taxon>
        <taxon>Rickettsiales</taxon>
        <taxon>Anaplasmataceae</taxon>
        <taxon>Ehrlichia</taxon>
    </lineage>
</organism>
<dbReference type="EMBL" id="CP033455">
    <property type="protein sequence ID" value="QGR03119.1"/>
    <property type="molecule type" value="Genomic_DNA"/>
</dbReference>
<gene>
    <name evidence="1" type="ORF">EDL80_00615</name>
</gene>
<dbReference type="RefSeq" id="WP_158407107.1">
    <property type="nucleotide sequence ID" value="NZ_CP033455.1"/>
</dbReference>
<name>A0AAE6UI63_EHRRU</name>
<accession>A0AAE6UI63</accession>
<dbReference type="AlphaFoldDB" id="A0AAE6UI63"/>
<reference evidence="1 2" key="1">
    <citation type="submission" date="2018-10" db="EMBL/GenBank/DDBJ databases">
        <title>Propagation and draft genome sequences of three atypical Erhlichia ruminantium isolates.</title>
        <authorList>
            <person name="Liebenberg J."/>
            <person name="Steyn H."/>
            <person name="Josemans A."/>
            <person name="Zweygarth E."/>
        </authorList>
    </citation>
    <scope>NUCLEOTIDE SEQUENCE [LARGE SCALE GENOMIC DNA]</scope>
    <source>
        <strain evidence="1 2">Omatjenne</strain>
    </source>
</reference>
<protein>
    <submittedName>
        <fullName evidence="1">Uncharacterized protein</fullName>
    </submittedName>
</protein>